<evidence type="ECO:0000313" key="3">
    <source>
        <dbReference type="Proteomes" id="UP001632339"/>
    </source>
</evidence>
<reference evidence="2 3" key="1">
    <citation type="submission" date="2024-12" db="EMBL/GenBank/DDBJ databases">
        <title>C001-4G Acinetobacter sp. assembled genome.</title>
        <authorList>
            <person name="D'Arcy K."/>
            <person name="Kingdon A.D.H."/>
            <person name="Breen A."/>
            <person name="Mckeown C."/>
            <person name="Allman E."/>
            <person name="Sharma P."/>
            <person name="Mcleman A."/>
            <person name="Roberts A.P."/>
        </authorList>
    </citation>
    <scope>NUCLEOTIDE SEQUENCE [LARGE SCALE GENOMIC DNA]</scope>
    <source>
        <strain evidence="2 3">C1-4G</strain>
    </source>
</reference>
<keyword evidence="1" id="KW-0732">Signal</keyword>
<feature type="chain" id="PRO_5047464668" evidence="1">
    <location>
        <begin position="19"/>
        <end position="225"/>
    </location>
</feature>
<comment type="caution">
    <text evidence="2">The sequence shown here is derived from an EMBL/GenBank/DDBJ whole genome shotgun (WGS) entry which is preliminary data.</text>
</comment>
<dbReference type="EMBL" id="JBJXCW010000022">
    <property type="protein sequence ID" value="MFN0298655.1"/>
    <property type="molecule type" value="Genomic_DNA"/>
</dbReference>
<evidence type="ECO:0000256" key="1">
    <source>
        <dbReference type="SAM" id="SignalP"/>
    </source>
</evidence>
<protein>
    <submittedName>
        <fullName evidence="2">Uncharacterized protein</fullName>
    </submittedName>
</protein>
<gene>
    <name evidence="2" type="ORF">ACKVE0_14200</name>
</gene>
<dbReference type="RefSeq" id="WP_409140863.1">
    <property type="nucleotide sequence ID" value="NZ_JBJXCW010000022.1"/>
</dbReference>
<organism evidence="2 3">
    <name type="scientific">Acinetobacter albensis</name>
    <dbReference type="NCBI Taxonomy" id="1673609"/>
    <lineage>
        <taxon>Bacteria</taxon>
        <taxon>Pseudomonadati</taxon>
        <taxon>Pseudomonadota</taxon>
        <taxon>Gammaproteobacteria</taxon>
        <taxon>Moraxellales</taxon>
        <taxon>Moraxellaceae</taxon>
        <taxon>Acinetobacter</taxon>
    </lineage>
</organism>
<proteinExistence type="predicted"/>
<evidence type="ECO:0000313" key="2">
    <source>
        <dbReference type="EMBL" id="MFN0298655.1"/>
    </source>
</evidence>
<name>A0ABW9JVX2_9GAMM</name>
<sequence>MKKIFCLVLFLMSSSSYSNIIIPIDNNLDSSNILEIENEYNNLIKSVISESFESGISIKLNDKIITSLYDGYRVTFPDVQIFLTREMINKNKSKLKQLKLKTIANKSILNITQDQRGYYFKEQGSGYCFAATLLDKNNKPIKSTKYYHPSSKLISIYDMAPPNLNEDYMKFFFRDSILQGDKDILLAKYTDAVNFKVSSTELANIGGLSLSMEKKAITNCWDTAD</sequence>
<keyword evidence="3" id="KW-1185">Reference proteome</keyword>
<accession>A0ABW9JVX2</accession>
<dbReference type="Proteomes" id="UP001632339">
    <property type="component" value="Unassembled WGS sequence"/>
</dbReference>
<feature type="signal peptide" evidence="1">
    <location>
        <begin position="1"/>
        <end position="18"/>
    </location>
</feature>